<evidence type="ECO:0000256" key="1">
    <source>
        <dbReference type="SAM" id="MobiDB-lite"/>
    </source>
</evidence>
<dbReference type="Proteomes" id="UP000324222">
    <property type="component" value="Unassembled WGS sequence"/>
</dbReference>
<feature type="compositionally biased region" description="Gly residues" evidence="1">
    <location>
        <begin position="18"/>
        <end position="27"/>
    </location>
</feature>
<proteinExistence type="predicted"/>
<feature type="region of interest" description="Disordered" evidence="1">
    <location>
        <begin position="1"/>
        <end position="27"/>
    </location>
</feature>
<evidence type="ECO:0000313" key="2">
    <source>
        <dbReference type="EMBL" id="MPC96603.1"/>
    </source>
</evidence>
<dbReference type="EMBL" id="VSRR010106658">
    <property type="protein sequence ID" value="MPC96603.1"/>
    <property type="molecule type" value="Genomic_DNA"/>
</dbReference>
<gene>
    <name evidence="2" type="ORF">E2C01_091871</name>
</gene>
<reference evidence="2 3" key="1">
    <citation type="submission" date="2019-05" db="EMBL/GenBank/DDBJ databases">
        <title>Another draft genome of Portunus trituberculatus and its Hox gene families provides insights of decapod evolution.</title>
        <authorList>
            <person name="Jeong J.-H."/>
            <person name="Song I."/>
            <person name="Kim S."/>
            <person name="Choi T."/>
            <person name="Kim D."/>
            <person name="Ryu S."/>
            <person name="Kim W."/>
        </authorList>
    </citation>
    <scope>NUCLEOTIDE SEQUENCE [LARGE SCALE GENOMIC DNA]</scope>
    <source>
        <tissue evidence="2">Muscle</tissue>
    </source>
</reference>
<evidence type="ECO:0000313" key="3">
    <source>
        <dbReference type="Proteomes" id="UP000324222"/>
    </source>
</evidence>
<sequence length="152" mass="16513">MNKTTKDLNGLLARPCNSGGGGEGEGEGILCGPRAAARKGSPRQTPTGIARRYVTVRRSRLVRRPAGGVMVVFGSAGQGLGRRDRNVLNVLGVSRFYKVVFYERWESSSSLHPDFVSPGRSVYMSRFRVSRDDVNGARAERGKGSATRGRKN</sequence>
<accession>A0A5B7JQ87</accession>
<name>A0A5B7JQ87_PORTR</name>
<organism evidence="2 3">
    <name type="scientific">Portunus trituberculatus</name>
    <name type="common">Swimming crab</name>
    <name type="synonym">Neptunus trituberculatus</name>
    <dbReference type="NCBI Taxonomy" id="210409"/>
    <lineage>
        <taxon>Eukaryota</taxon>
        <taxon>Metazoa</taxon>
        <taxon>Ecdysozoa</taxon>
        <taxon>Arthropoda</taxon>
        <taxon>Crustacea</taxon>
        <taxon>Multicrustacea</taxon>
        <taxon>Malacostraca</taxon>
        <taxon>Eumalacostraca</taxon>
        <taxon>Eucarida</taxon>
        <taxon>Decapoda</taxon>
        <taxon>Pleocyemata</taxon>
        <taxon>Brachyura</taxon>
        <taxon>Eubrachyura</taxon>
        <taxon>Portunoidea</taxon>
        <taxon>Portunidae</taxon>
        <taxon>Portuninae</taxon>
        <taxon>Portunus</taxon>
    </lineage>
</organism>
<dbReference type="AlphaFoldDB" id="A0A5B7JQ87"/>
<keyword evidence="3" id="KW-1185">Reference proteome</keyword>
<protein>
    <submittedName>
        <fullName evidence="2">Uncharacterized protein</fullName>
    </submittedName>
</protein>
<comment type="caution">
    <text evidence="2">The sequence shown here is derived from an EMBL/GenBank/DDBJ whole genome shotgun (WGS) entry which is preliminary data.</text>
</comment>